<keyword evidence="1" id="KW-0472">Membrane</keyword>
<feature type="transmembrane region" description="Helical" evidence="1">
    <location>
        <begin position="326"/>
        <end position="348"/>
    </location>
</feature>
<evidence type="ECO:0000259" key="2">
    <source>
        <dbReference type="Pfam" id="PF04235"/>
    </source>
</evidence>
<evidence type="ECO:0000256" key="1">
    <source>
        <dbReference type="SAM" id="Phobius"/>
    </source>
</evidence>
<feature type="transmembrane region" description="Helical" evidence="1">
    <location>
        <begin position="91"/>
        <end position="112"/>
    </location>
</feature>
<dbReference type="EMBL" id="BMFK01000001">
    <property type="protein sequence ID" value="GGE62664.1"/>
    <property type="molecule type" value="Genomic_DNA"/>
</dbReference>
<comment type="caution">
    <text evidence="3">The sequence shown here is derived from an EMBL/GenBank/DDBJ whole genome shotgun (WGS) entry which is preliminary data.</text>
</comment>
<dbReference type="InterPro" id="IPR007349">
    <property type="entry name" value="DUF418"/>
</dbReference>
<keyword evidence="4" id="KW-1185">Reference proteome</keyword>
<dbReference type="InterPro" id="IPR052529">
    <property type="entry name" value="Bact_Transport_Assoc"/>
</dbReference>
<feature type="transmembrane region" description="Helical" evidence="1">
    <location>
        <begin position="20"/>
        <end position="41"/>
    </location>
</feature>
<dbReference type="Pfam" id="PF04235">
    <property type="entry name" value="DUF418"/>
    <property type="match status" value="1"/>
</dbReference>
<reference evidence="3" key="1">
    <citation type="journal article" date="2014" name="Int. J. Syst. Evol. Microbiol.">
        <title>Complete genome sequence of Corynebacterium casei LMG S-19264T (=DSM 44701T), isolated from a smear-ripened cheese.</title>
        <authorList>
            <consortium name="US DOE Joint Genome Institute (JGI-PGF)"/>
            <person name="Walter F."/>
            <person name="Albersmeier A."/>
            <person name="Kalinowski J."/>
            <person name="Ruckert C."/>
        </authorList>
    </citation>
    <scope>NUCLEOTIDE SEQUENCE</scope>
    <source>
        <strain evidence="3">CGMCC 1.12698</strain>
    </source>
</reference>
<dbReference type="PANTHER" id="PTHR30590">
    <property type="entry name" value="INNER MEMBRANE PROTEIN"/>
    <property type="match status" value="1"/>
</dbReference>
<evidence type="ECO:0000313" key="4">
    <source>
        <dbReference type="Proteomes" id="UP000605259"/>
    </source>
</evidence>
<feature type="domain" description="DUF418" evidence="2">
    <location>
        <begin position="214"/>
        <end position="367"/>
    </location>
</feature>
<proteinExistence type="predicted"/>
<protein>
    <submittedName>
        <fullName evidence="3">Membrane protein</fullName>
    </submittedName>
</protein>
<feature type="transmembrane region" description="Helical" evidence="1">
    <location>
        <begin position="193"/>
        <end position="213"/>
    </location>
</feature>
<dbReference type="AlphaFoldDB" id="A0A917END7"/>
<gene>
    <name evidence="3" type="ORF">GCM10007140_11180</name>
</gene>
<keyword evidence="1" id="KW-1133">Transmembrane helix</keyword>
<feature type="transmembrane region" description="Helical" evidence="1">
    <location>
        <begin position="141"/>
        <end position="160"/>
    </location>
</feature>
<feature type="transmembrane region" description="Helical" evidence="1">
    <location>
        <begin position="291"/>
        <end position="314"/>
    </location>
</feature>
<feature type="transmembrane region" description="Helical" evidence="1">
    <location>
        <begin position="264"/>
        <end position="284"/>
    </location>
</feature>
<accession>A0A917END7</accession>
<dbReference type="PANTHER" id="PTHR30590:SF3">
    <property type="entry name" value="HYPOTHETICAL MEMBRANE SPANNING PROTEIN"/>
    <property type="match status" value="1"/>
</dbReference>
<reference evidence="3" key="2">
    <citation type="submission" date="2020-09" db="EMBL/GenBank/DDBJ databases">
        <authorList>
            <person name="Sun Q."/>
            <person name="Zhou Y."/>
        </authorList>
    </citation>
    <scope>NUCLEOTIDE SEQUENCE</scope>
    <source>
        <strain evidence="3">CGMCC 1.12698</strain>
    </source>
</reference>
<feature type="transmembrane region" description="Helical" evidence="1">
    <location>
        <begin position="118"/>
        <end position="134"/>
    </location>
</feature>
<organism evidence="3 4">
    <name type="scientific">Priestia taiwanensis</name>
    <dbReference type="NCBI Taxonomy" id="1347902"/>
    <lineage>
        <taxon>Bacteria</taxon>
        <taxon>Bacillati</taxon>
        <taxon>Bacillota</taxon>
        <taxon>Bacilli</taxon>
        <taxon>Bacillales</taxon>
        <taxon>Bacillaceae</taxon>
        <taxon>Priestia</taxon>
    </lineage>
</organism>
<sequence>MNSSILQQERIRTLDIIRGIAILGIFLVNIPDMLGNSAYHVHNWSGPDKYVRFFYDLFVQTKFYTIFSFLFGLGFYIFMSRAEAKGLRYNVLFGKRIFFLFVFGVIHCVFLWRGDILHTYAMGGLFLLLFYRCEINTIKRWTITFFIIAHTFGLALMQYASVIMDKFPQQPHYFVDWTKWAQVRASELFGERLLGELLLLPEILALFLFGFYIGKKSIFSNVENYRTTIRKWQLVSLAIGIVFSIPIINGFLSNDIYVSKNYYAWILLSGKALAVFYVTTIMLAKAKWLRYFGYVGQMALTNYMMHTLVGVVLLSGLLKQTGNMSLMVQAGIVAFVYIVQICISKWWLSRYRFGPLEWLWRTGTYGKVQQMKKRKGSRNIREAH</sequence>
<dbReference type="Proteomes" id="UP000605259">
    <property type="component" value="Unassembled WGS sequence"/>
</dbReference>
<feature type="transmembrane region" description="Helical" evidence="1">
    <location>
        <begin position="61"/>
        <end position="79"/>
    </location>
</feature>
<feature type="transmembrane region" description="Helical" evidence="1">
    <location>
        <begin position="234"/>
        <end position="252"/>
    </location>
</feature>
<dbReference type="RefSeq" id="WP_188387413.1">
    <property type="nucleotide sequence ID" value="NZ_BMFK01000001.1"/>
</dbReference>
<evidence type="ECO:0000313" key="3">
    <source>
        <dbReference type="EMBL" id="GGE62664.1"/>
    </source>
</evidence>
<name>A0A917END7_9BACI</name>
<keyword evidence="1" id="KW-0812">Transmembrane</keyword>